<reference evidence="4" key="1">
    <citation type="journal article" date="2019" name="Int. J. Syst. Evol. Microbiol.">
        <title>The Global Catalogue of Microorganisms (GCM) 10K type strain sequencing project: providing services to taxonomists for standard genome sequencing and annotation.</title>
        <authorList>
            <consortium name="The Broad Institute Genomics Platform"/>
            <consortium name="The Broad Institute Genome Sequencing Center for Infectious Disease"/>
            <person name="Wu L."/>
            <person name="Ma J."/>
        </authorList>
    </citation>
    <scope>NUCLEOTIDE SEQUENCE [LARGE SCALE GENOMIC DNA]</scope>
    <source>
        <strain evidence="4">JCM 19635</strain>
    </source>
</reference>
<gene>
    <name evidence="3" type="ORF">ACFQT0_19365</name>
</gene>
<keyword evidence="2" id="KW-0472">Membrane</keyword>
<keyword evidence="4" id="KW-1185">Reference proteome</keyword>
<organism evidence="3 4">
    <name type="scientific">Hymenobacter humi</name>
    <dbReference type="NCBI Taxonomy" id="1411620"/>
    <lineage>
        <taxon>Bacteria</taxon>
        <taxon>Pseudomonadati</taxon>
        <taxon>Bacteroidota</taxon>
        <taxon>Cytophagia</taxon>
        <taxon>Cytophagales</taxon>
        <taxon>Hymenobacteraceae</taxon>
        <taxon>Hymenobacter</taxon>
    </lineage>
</organism>
<keyword evidence="2" id="KW-1133">Transmembrane helix</keyword>
<protein>
    <recommendedName>
        <fullName evidence="5">Phage tail tape measure protein</fullName>
    </recommendedName>
</protein>
<dbReference type="RefSeq" id="WP_380204778.1">
    <property type="nucleotide sequence ID" value="NZ_JBHTEK010000001.1"/>
</dbReference>
<feature type="region of interest" description="Disordered" evidence="1">
    <location>
        <begin position="307"/>
        <end position="343"/>
    </location>
</feature>
<evidence type="ECO:0000256" key="2">
    <source>
        <dbReference type="SAM" id="Phobius"/>
    </source>
</evidence>
<sequence>MNSDAPGRKKMLDDYHALQTRIAGVSTEMKGATAGTSFLKQGFANAFAMFTGGGILALVSQLFSFLSSAKEEFMGSAKASADLEATLHATKNAAGLTAAEITKIGEARAKVTLFDDDETNRASAMLLTFKNVKKGVFEEAIPAIQDLATKMAGDGPADMKGASIQLGKALNDPIKGITALTRVGVTFTEQQKEQIAAMVKAGDTAGAQKLILAELNSEFGGAAEAARKAGGGMATLSMRWGEMKETVGSFVSEGLTKLSDWLGRVLDKCQPVVDIFVSVGEEPGPHVQRNGRRHRRPGHLRFQRRLGQHRGQVPGRRRDLSAGALSPAHPGHHGHRRRLHRPL</sequence>
<keyword evidence="2" id="KW-0812">Transmembrane</keyword>
<feature type="compositionally biased region" description="Basic residues" evidence="1">
    <location>
        <begin position="330"/>
        <end position="343"/>
    </location>
</feature>
<evidence type="ECO:0008006" key="5">
    <source>
        <dbReference type="Google" id="ProtNLM"/>
    </source>
</evidence>
<evidence type="ECO:0000313" key="3">
    <source>
        <dbReference type="EMBL" id="MFC7669268.1"/>
    </source>
</evidence>
<proteinExistence type="predicted"/>
<feature type="transmembrane region" description="Helical" evidence="2">
    <location>
        <begin position="46"/>
        <end position="66"/>
    </location>
</feature>
<comment type="caution">
    <text evidence="3">The sequence shown here is derived from an EMBL/GenBank/DDBJ whole genome shotgun (WGS) entry which is preliminary data.</text>
</comment>
<dbReference type="EMBL" id="JBHTEK010000001">
    <property type="protein sequence ID" value="MFC7669268.1"/>
    <property type="molecule type" value="Genomic_DNA"/>
</dbReference>
<name>A0ABW2U6Z3_9BACT</name>
<evidence type="ECO:0000313" key="4">
    <source>
        <dbReference type="Proteomes" id="UP001596513"/>
    </source>
</evidence>
<evidence type="ECO:0000256" key="1">
    <source>
        <dbReference type="SAM" id="MobiDB-lite"/>
    </source>
</evidence>
<accession>A0ABW2U6Z3</accession>
<dbReference type="Proteomes" id="UP001596513">
    <property type="component" value="Unassembled WGS sequence"/>
</dbReference>